<protein>
    <submittedName>
        <fullName evidence="5">Methyl-accepting chemotaxis protein</fullName>
    </submittedName>
</protein>
<dbReference type="EMBL" id="JAQOSP010000041">
    <property type="protein sequence ID" value="MDJ1169058.1"/>
    <property type="molecule type" value="Genomic_DNA"/>
</dbReference>
<dbReference type="InterPro" id="IPR004089">
    <property type="entry name" value="MCPsignal_dom"/>
</dbReference>
<keyword evidence="6" id="KW-1185">Reference proteome</keyword>
<dbReference type="SMART" id="SM00283">
    <property type="entry name" value="MA"/>
    <property type="match status" value="1"/>
</dbReference>
<dbReference type="Proteomes" id="UP001235303">
    <property type="component" value="Unassembled WGS sequence"/>
</dbReference>
<dbReference type="PANTHER" id="PTHR32089:SF112">
    <property type="entry name" value="LYSOZYME-LIKE PROTEIN-RELATED"/>
    <property type="match status" value="1"/>
</dbReference>
<dbReference type="Pfam" id="PF00015">
    <property type="entry name" value="MCPsignal"/>
    <property type="match status" value="1"/>
</dbReference>
<dbReference type="PROSITE" id="PS50111">
    <property type="entry name" value="CHEMOTAXIS_TRANSDUC_2"/>
    <property type="match status" value="1"/>
</dbReference>
<dbReference type="InterPro" id="IPR024478">
    <property type="entry name" value="HlyB_4HB_MCP"/>
</dbReference>
<accession>A0ABT7ASM0</accession>
<comment type="caution">
    <text evidence="5">The sequence shown here is derived from an EMBL/GenBank/DDBJ whole genome shotgun (WGS) entry which is preliminary data.</text>
</comment>
<evidence type="ECO:0000256" key="2">
    <source>
        <dbReference type="PROSITE-ProRule" id="PRU00284"/>
    </source>
</evidence>
<feature type="domain" description="Methyl-accepting transducer" evidence="4">
    <location>
        <begin position="215"/>
        <end position="451"/>
    </location>
</feature>
<keyword evidence="1 2" id="KW-0807">Transducer</keyword>
<feature type="transmembrane region" description="Helical" evidence="3">
    <location>
        <begin position="182"/>
        <end position="204"/>
    </location>
</feature>
<dbReference type="RefSeq" id="WP_283752818.1">
    <property type="nucleotide sequence ID" value="NZ_JAQOSP010000041.1"/>
</dbReference>
<evidence type="ECO:0000259" key="4">
    <source>
        <dbReference type="PROSITE" id="PS50111"/>
    </source>
</evidence>
<evidence type="ECO:0000256" key="3">
    <source>
        <dbReference type="SAM" id="Phobius"/>
    </source>
</evidence>
<dbReference type="Pfam" id="PF12729">
    <property type="entry name" value="4HB_MCP_1"/>
    <property type="match status" value="1"/>
</dbReference>
<name>A0ABT7ASM0_9CYAN</name>
<reference evidence="5 6" key="1">
    <citation type="submission" date="2023-01" db="EMBL/GenBank/DDBJ databases">
        <title>Novel diversity within Roseofilum (Cyanobacteria; Desertifilaceae) from marine benthic mats with descriptions of four novel species.</title>
        <authorList>
            <person name="Wang Y."/>
            <person name="Berthold D.E."/>
            <person name="Hu J."/>
            <person name="Lefler F.W."/>
            <person name="Laughinghouse H.D. IV."/>
        </authorList>
    </citation>
    <scope>NUCLEOTIDE SEQUENCE [LARGE SCALE GENOMIC DNA]</scope>
    <source>
        <strain evidence="5 6">BLCC-M154</strain>
    </source>
</reference>
<evidence type="ECO:0000313" key="5">
    <source>
        <dbReference type="EMBL" id="MDJ1169058.1"/>
    </source>
</evidence>
<proteinExistence type="predicted"/>
<keyword evidence="3" id="KW-1133">Transmembrane helix</keyword>
<dbReference type="Gene3D" id="1.10.287.950">
    <property type="entry name" value="Methyl-accepting chemotaxis protein"/>
    <property type="match status" value="1"/>
</dbReference>
<organism evidence="5 6">
    <name type="scientific">Roseofilum acuticapitatum BLCC-M154</name>
    <dbReference type="NCBI Taxonomy" id="3022444"/>
    <lineage>
        <taxon>Bacteria</taxon>
        <taxon>Bacillati</taxon>
        <taxon>Cyanobacteriota</taxon>
        <taxon>Cyanophyceae</taxon>
        <taxon>Desertifilales</taxon>
        <taxon>Desertifilaceae</taxon>
        <taxon>Roseofilum</taxon>
        <taxon>Roseofilum acuticapitatum</taxon>
    </lineage>
</organism>
<dbReference type="SUPFAM" id="SSF58104">
    <property type="entry name" value="Methyl-accepting chemotaxis protein (MCP) signaling domain"/>
    <property type="match status" value="1"/>
</dbReference>
<feature type="transmembrane region" description="Helical" evidence="3">
    <location>
        <begin position="7"/>
        <end position="27"/>
    </location>
</feature>
<keyword evidence="3" id="KW-0812">Transmembrane</keyword>
<evidence type="ECO:0000256" key="1">
    <source>
        <dbReference type="ARBA" id="ARBA00023224"/>
    </source>
</evidence>
<keyword evidence="3" id="KW-0472">Membrane</keyword>
<evidence type="ECO:0000313" key="6">
    <source>
        <dbReference type="Proteomes" id="UP001235303"/>
    </source>
</evidence>
<gene>
    <name evidence="5" type="ORF">PMG71_06430</name>
</gene>
<sequence length="482" mass="53004">MKLSKKLYLGFGIPLITLCIVGFYAIYSFNRINYRIGTIYDDRVIPLSQLKRVSDEYAIRIIDAVNKANANQISLSQALVSVQQAQVEIQRNWQAYTQTVLTNREQVLAQEIENLFAQAQPDIQNLEEVLRRGDRTTLDRLDGELYLVIDPITQRIDRLTELQLQVAGEERQIAGKIYQETLWVFIPLLIGAILVGSPVGFIIIRRAVTAALQEVIEVIALSSTKIDSIAAEQERIISQQAVSVHQTTVSIDELSQTAKKSAQQAQSTVSNATNALQLSEAGNQTAEHTLEDIHTLNQQVNQMSSKIAELKQHAQEIASISELVSNLGNQTNMLALNAAVEAVRAGEHGSGFGVVATEIRKLADQSRDSAVKINDLVNEIQQAIGDMVIIADRGKVTVANSSKTLKSTADSFLGVTQSIQEVFINNQETFLSAQQQQQAIAQILQAINELNKAAKISADGISQLKSGTEQLKIAAEHLRLMV</sequence>
<dbReference type="PANTHER" id="PTHR32089">
    <property type="entry name" value="METHYL-ACCEPTING CHEMOTAXIS PROTEIN MCPB"/>
    <property type="match status" value="1"/>
</dbReference>